<gene>
    <name evidence="3" type="ORF">RDWZM_003228</name>
</gene>
<organism evidence="3 4">
    <name type="scientific">Blomia tropicalis</name>
    <name type="common">Mite</name>
    <dbReference type="NCBI Taxonomy" id="40697"/>
    <lineage>
        <taxon>Eukaryota</taxon>
        <taxon>Metazoa</taxon>
        <taxon>Ecdysozoa</taxon>
        <taxon>Arthropoda</taxon>
        <taxon>Chelicerata</taxon>
        <taxon>Arachnida</taxon>
        <taxon>Acari</taxon>
        <taxon>Acariformes</taxon>
        <taxon>Sarcoptiformes</taxon>
        <taxon>Astigmata</taxon>
        <taxon>Glycyphagoidea</taxon>
        <taxon>Echimyopodidae</taxon>
        <taxon>Blomia</taxon>
    </lineage>
</organism>
<dbReference type="OrthoDB" id="9871914at2759"/>
<dbReference type="InterPro" id="IPR038095">
    <property type="entry name" value="Costars_sf"/>
</dbReference>
<dbReference type="OMA" id="QNWMMIN"/>
<dbReference type="GO" id="GO:0035025">
    <property type="term" value="P:positive regulation of Rho protein signal transduction"/>
    <property type="evidence" value="ECO:0007669"/>
    <property type="project" value="InterPro"/>
</dbReference>
<feature type="region of interest" description="Disordered" evidence="1">
    <location>
        <begin position="1"/>
        <end position="32"/>
    </location>
</feature>
<reference evidence="3" key="1">
    <citation type="submission" date="2022-12" db="EMBL/GenBank/DDBJ databases">
        <title>Genome assemblies of Blomia tropicalis.</title>
        <authorList>
            <person name="Cui Y."/>
        </authorList>
    </citation>
    <scope>NUCLEOTIDE SEQUENCE</scope>
    <source>
        <tissue evidence="3">Adult mites</tissue>
    </source>
</reference>
<keyword evidence="4" id="KW-1185">Reference proteome</keyword>
<evidence type="ECO:0000313" key="3">
    <source>
        <dbReference type="EMBL" id="KAJ6224683.1"/>
    </source>
</evidence>
<protein>
    <recommendedName>
        <fullName evidence="2">Costars domain-containing protein</fullName>
    </recommendedName>
</protein>
<dbReference type="PANTHER" id="PTHR22739:SF7">
    <property type="entry name" value="EG:152A3.3 PROTEIN-RELATED"/>
    <property type="match status" value="1"/>
</dbReference>
<dbReference type="PANTHER" id="PTHR22739">
    <property type="entry name" value="STRIATED MUSCLE ACTIVATOR OF RHO-DEPENDENT SIGNALING-RELATED"/>
    <property type="match status" value="1"/>
</dbReference>
<dbReference type="Gene3D" id="1.10.10.1540">
    <property type="entry name" value="Costar domain"/>
    <property type="match status" value="1"/>
</dbReference>
<dbReference type="EMBL" id="JAPWDV010000001">
    <property type="protein sequence ID" value="KAJ6224683.1"/>
    <property type="molecule type" value="Genomic_DNA"/>
</dbReference>
<dbReference type="Pfam" id="PF14705">
    <property type="entry name" value="Costars"/>
    <property type="match status" value="1"/>
</dbReference>
<proteinExistence type="predicted"/>
<evidence type="ECO:0000313" key="4">
    <source>
        <dbReference type="Proteomes" id="UP001142055"/>
    </source>
</evidence>
<comment type="caution">
    <text evidence="3">The sequence shown here is derived from an EMBL/GenBank/DDBJ whole genome shotgun (WGS) entry which is preliminary data.</text>
</comment>
<dbReference type="GO" id="GO:0045944">
    <property type="term" value="P:positive regulation of transcription by RNA polymerase II"/>
    <property type="evidence" value="ECO:0007669"/>
    <property type="project" value="TreeGrafter"/>
</dbReference>
<dbReference type="SMART" id="SM01283">
    <property type="entry name" value="Costars"/>
    <property type="match status" value="1"/>
</dbReference>
<dbReference type="Proteomes" id="UP001142055">
    <property type="component" value="Chromosome 1"/>
</dbReference>
<evidence type="ECO:0000256" key="1">
    <source>
        <dbReference type="SAM" id="MobiDB-lite"/>
    </source>
</evidence>
<sequence>MSETENTKPMDQENRPSLDGTSRLPGLYGNTDLGSRITMFQEKAEKHYEKQKANPFSGSFDAVAAAKQKLTKDDPNYGRPVEGSKTEARGKAAAQLLHDEIRLLMDVIEKHGTKTEDGNGQPVVEMKFKELFELYKVISNKVVGLLLRARKYGLVQFEGEMLYQGRDDNVVITTNPSVKIENVNFEC</sequence>
<evidence type="ECO:0000259" key="2">
    <source>
        <dbReference type="SMART" id="SM01283"/>
    </source>
</evidence>
<dbReference type="InterPro" id="IPR027817">
    <property type="entry name" value="Costars_dom"/>
</dbReference>
<dbReference type="GO" id="GO:0003779">
    <property type="term" value="F:actin binding"/>
    <property type="evidence" value="ECO:0007669"/>
    <property type="project" value="InterPro"/>
</dbReference>
<dbReference type="GO" id="GO:0030017">
    <property type="term" value="C:sarcomere"/>
    <property type="evidence" value="ECO:0007669"/>
    <property type="project" value="TreeGrafter"/>
</dbReference>
<accession>A0A9Q0MGH6</accession>
<dbReference type="AlphaFoldDB" id="A0A9Q0MGH6"/>
<dbReference type="InterPro" id="IPR026111">
    <property type="entry name" value="Abra"/>
</dbReference>
<feature type="domain" description="Costars" evidence="2">
    <location>
        <begin position="95"/>
        <end position="174"/>
    </location>
</feature>
<name>A0A9Q0MGH6_BLOTA</name>
<feature type="compositionally biased region" description="Basic and acidic residues" evidence="1">
    <location>
        <begin position="1"/>
        <end position="16"/>
    </location>
</feature>